<organism evidence="1 2">
    <name type="scientific">Litorilituus sediminis</name>
    <dbReference type="NCBI Taxonomy" id="718192"/>
    <lineage>
        <taxon>Bacteria</taxon>
        <taxon>Pseudomonadati</taxon>
        <taxon>Pseudomonadota</taxon>
        <taxon>Gammaproteobacteria</taxon>
        <taxon>Alteromonadales</taxon>
        <taxon>Colwelliaceae</taxon>
        <taxon>Litorilituus</taxon>
    </lineage>
</organism>
<evidence type="ECO:0000313" key="1">
    <source>
        <dbReference type="EMBL" id="QBG34380.1"/>
    </source>
</evidence>
<dbReference type="AlphaFoldDB" id="A0A4V0ZFN1"/>
<dbReference type="KEGG" id="lsd:EMK97_00815"/>
<dbReference type="Proteomes" id="UP000290244">
    <property type="component" value="Chromosome"/>
</dbReference>
<keyword evidence="2" id="KW-1185">Reference proteome</keyword>
<accession>A0A4V0ZFN1</accession>
<dbReference type="EMBL" id="CP034759">
    <property type="protein sequence ID" value="QBG34380.1"/>
    <property type="molecule type" value="Genomic_DNA"/>
</dbReference>
<protein>
    <submittedName>
        <fullName evidence="1">Uncharacterized protein</fullName>
    </submittedName>
</protein>
<gene>
    <name evidence="1" type="ORF">EMK97_00815</name>
</gene>
<reference evidence="1 2" key="1">
    <citation type="submission" date="2018-12" db="EMBL/GenBank/DDBJ databases">
        <title>Complete genome of Litorilituus sediminis.</title>
        <authorList>
            <person name="Liu A."/>
            <person name="Rong J."/>
        </authorList>
    </citation>
    <scope>NUCLEOTIDE SEQUENCE [LARGE SCALE GENOMIC DNA]</scope>
    <source>
        <strain evidence="1 2">JCM 17549</strain>
    </source>
</reference>
<proteinExistence type="predicted"/>
<name>A0A4V0ZFN1_9GAMM</name>
<evidence type="ECO:0000313" key="2">
    <source>
        <dbReference type="Proteomes" id="UP000290244"/>
    </source>
</evidence>
<sequence length="214" mass="24359">MTKRNQQHKYLNPTNLSSPIYCPSVSSLAMQELDGNDFKYWCLLRSDYCSFASQAQKRHEVGYPFDNTLECYSKTNGVLAEMFGLKSEQAVIDLTNRLCKKGWAARIPFRYSDSGKLGRNLVILDKGLADYQQFIRAIKLKLEAKVDKSRAPNGGNANKYLQQLLPFVDDANLTTSAMRVKADNILDNKLTSAHKIQELPGHQEDYEQDLDNPW</sequence>